<dbReference type="Proteomes" id="UP001623330">
    <property type="component" value="Unassembled WGS sequence"/>
</dbReference>
<dbReference type="Gene3D" id="6.20.130.10">
    <property type="match status" value="1"/>
</dbReference>
<dbReference type="InterPro" id="IPR048874">
    <property type="entry name" value="Ribosomal_bL31m_N"/>
</dbReference>
<keyword evidence="4" id="KW-1185">Reference proteome</keyword>
<dbReference type="PANTHER" id="PTHR28174">
    <property type="entry name" value="54S RIBOSOMAL PROTEIN L36, MITOCHONDRIAL"/>
    <property type="match status" value="1"/>
</dbReference>
<dbReference type="Pfam" id="PF21492">
    <property type="entry name" value="bL31_N"/>
    <property type="match status" value="1"/>
</dbReference>
<reference evidence="3 4" key="1">
    <citation type="submission" date="2024-05" db="EMBL/GenBank/DDBJ databases">
        <title>Long read based assembly of the Candida bracarensis genome reveals expanded adhesin content.</title>
        <authorList>
            <person name="Marcet-Houben M."/>
            <person name="Ksiezopolska E."/>
            <person name="Gabaldon T."/>
        </authorList>
    </citation>
    <scope>NUCLEOTIDE SEQUENCE [LARGE SCALE GENOMIC DNA]</scope>
    <source>
        <strain evidence="3 4">CBM6</strain>
    </source>
</reference>
<accession>A0ABR4NPT5</accession>
<evidence type="ECO:0000256" key="1">
    <source>
        <dbReference type="SAM" id="MobiDB-lite"/>
    </source>
</evidence>
<feature type="region of interest" description="Disordered" evidence="1">
    <location>
        <begin position="119"/>
        <end position="152"/>
    </location>
</feature>
<feature type="domain" description="Ribosomal protein bL31m N-terminal" evidence="2">
    <location>
        <begin position="24"/>
        <end position="83"/>
    </location>
</feature>
<evidence type="ECO:0000313" key="4">
    <source>
        <dbReference type="Proteomes" id="UP001623330"/>
    </source>
</evidence>
<sequence>MFRSTIWKRLASTGGHPNATKVSLPRRPLKKIRLGKARPAIYHQFKVKVELSDGSVITRRSQFPKDEIRLISDQRNSPLWNPSRDDLVVVDVNSGGSKDKFKQKYSSIFSMDEKSDVIDESAIDKKETKTESKSQPDNKVKEAEPEEDAFGVDDYLSLLDDNTKQIKTGRLVQKKKKDKK</sequence>
<dbReference type="InterPro" id="IPR034600">
    <property type="entry name" value="Ribosomal_bL31m"/>
</dbReference>
<protein>
    <submittedName>
        <fullName evidence="3">Large ribosomal subunit protein bL31m</fullName>
    </submittedName>
</protein>
<evidence type="ECO:0000313" key="3">
    <source>
        <dbReference type="EMBL" id="KAL3230121.1"/>
    </source>
</evidence>
<gene>
    <name evidence="3" type="ORF">RNJ44_01484</name>
</gene>
<organism evidence="3 4">
    <name type="scientific">Nakaseomyces bracarensis</name>
    <dbReference type="NCBI Taxonomy" id="273131"/>
    <lineage>
        <taxon>Eukaryota</taxon>
        <taxon>Fungi</taxon>
        <taxon>Dikarya</taxon>
        <taxon>Ascomycota</taxon>
        <taxon>Saccharomycotina</taxon>
        <taxon>Saccharomycetes</taxon>
        <taxon>Saccharomycetales</taxon>
        <taxon>Saccharomycetaceae</taxon>
        <taxon>Nakaseomyces</taxon>
    </lineage>
</organism>
<comment type="caution">
    <text evidence="3">The sequence shown here is derived from an EMBL/GenBank/DDBJ whole genome shotgun (WGS) entry which is preliminary data.</text>
</comment>
<feature type="compositionally biased region" description="Basic and acidic residues" evidence="1">
    <location>
        <begin position="119"/>
        <end position="143"/>
    </location>
</feature>
<evidence type="ECO:0000259" key="2">
    <source>
        <dbReference type="Pfam" id="PF21492"/>
    </source>
</evidence>
<name>A0ABR4NPT5_9SACH</name>
<dbReference type="EMBL" id="JBEVYD010000010">
    <property type="protein sequence ID" value="KAL3230121.1"/>
    <property type="molecule type" value="Genomic_DNA"/>
</dbReference>
<dbReference type="PANTHER" id="PTHR28174:SF1">
    <property type="entry name" value="LARGE RIBOSOMAL SUBUNIT PROTEIN BL31M"/>
    <property type="match status" value="1"/>
</dbReference>
<proteinExistence type="predicted"/>